<dbReference type="EMBL" id="WBZC01000019">
    <property type="protein sequence ID" value="KAB3535420.1"/>
    <property type="molecule type" value="Genomic_DNA"/>
</dbReference>
<keyword evidence="3" id="KW-1185">Reference proteome</keyword>
<gene>
    <name evidence="2" type="ORF">F8154_06460</name>
</gene>
<dbReference type="InterPro" id="IPR001539">
    <property type="entry name" value="Peptidase_U32"/>
</dbReference>
<proteinExistence type="predicted"/>
<dbReference type="InterPro" id="IPR051454">
    <property type="entry name" value="RNA/ubiquinone_mod_enzymes"/>
</dbReference>
<dbReference type="Pfam" id="PF01136">
    <property type="entry name" value="Peptidase_U32"/>
    <property type="match status" value="2"/>
</dbReference>
<dbReference type="AlphaFoldDB" id="A0A6I0FCE5"/>
<dbReference type="Pfam" id="PF12392">
    <property type="entry name" value="DUF3656"/>
    <property type="match status" value="1"/>
</dbReference>
<dbReference type="Proteomes" id="UP000432715">
    <property type="component" value="Unassembled WGS sequence"/>
</dbReference>
<comment type="caution">
    <text evidence="2">The sequence shown here is derived from an EMBL/GenBank/DDBJ whole genome shotgun (WGS) entry which is preliminary data.</text>
</comment>
<sequence>MKKVELLAPAGDFEGLRAALVNGADAVYLGGKDFSARAYASNFDRATIAEAVKYSHLRGMKVYVTINTLLKDVEINKLLDYVAFLYENDVDALIIQDIGVLSLISYGFPDFELHCSTQMTLHNTPGIEAIKSFGVKRVVVARELNIKEIQEIYNNTGMELEVFIHGALCVSYSGQCLISSYIGGRSGNRGRCAQPCRRSYELLGQNNKKLKKEAYHISMRDLNTIKYIDKLIEGGVASFKIEGRMKKPHYVAAIVRSYRQAIDRYLISKQMMDEEKVRDEIAQVFNRRFTRGFILESPKEEIVNIEKPSNRGVYLGEVLWVDKGRNTIRLKLEKPLAVGDGIEALTSSGKDVGGAITTITINNKKVHKADKNETVEIVVKGNVNKGDKIFKTHDAVLTKQLQETYENKDITIKLKGEITIEIDKAIKLYIWDELGNGAYQESEFIVEKAIKAPLTEERIRDNLNKLGGTPFVFEYININLEKGASAPIATINGLRRGAIEKLSDIKSKHHPRKMIKEIVRKPFRMPVYKLAEGKDIKTIKTSLRVDTIKQLKSINAPTIDRVYYGDLNTLDLAIDFCKGKGWNIFFRSPNIVKDKDYNYINEKLKHLKIDGILAGDIGMVKNAMDQYSIPVIADYTLNPFNSYSLDTLLGLGVTGVVISTELDLKSIGDLLSCSSMEIEVIVYGKLMAMTLEYCPLNDVANCINSCNQCSHIPYSYRWGLRDHKNMIFPIAKDFLGRTIVLNSQPLFMLDKLKEIKKVNPHRLQVSITDEDTEKIKKIPLNMEGTTRDLPVSFTRGHYFRGVE</sequence>
<evidence type="ECO:0000313" key="2">
    <source>
        <dbReference type="EMBL" id="KAB3535420.1"/>
    </source>
</evidence>
<accession>A0A6I0FCE5</accession>
<protein>
    <submittedName>
        <fullName evidence="2">U32 family peptidase</fullName>
    </submittedName>
</protein>
<feature type="domain" description="Peptidase U32 collagenase" evidence="1">
    <location>
        <begin position="389"/>
        <end position="504"/>
    </location>
</feature>
<reference evidence="2 3" key="1">
    <citation type="submission" date="2019-10" db="EMBL/GenBank/DDBJ databases">
        <title>Alkaliphilus serpentinus sp. nov. and Alkaliphilus pronyensis sp. nov., two novel anaerobic alkaliphilic species isolated from the serpentinized-hosted hydrothermal field of the Prony Bay (New Caledonia).</title>
        <authorList>
            <person name="Postec A."/>
        </authorList>
    </citation>
    <scope>NUCLEOTIDE SEQUENCE [LARGE SCALE GENOMIC DNA]</scope>
    <source>
        <strain evidence="2 3">LacV</strain>
    </source>
</reference>
<evidence type="ECO:0000313" key="3">
    <source>
        <dbReference type="Proteomes" id="UP000432715"/>
    </source>
</evidence>
<dbReference type="PANTHER" id="PTHR30217:SF10">
    <property type="entry name" value="23S RRNA 5-HYDROXYCYTIDINE C2501 SYNTHASE"/>
    <property type="match status" value="1"/>
</dbReference>
<dbReference type="RefSeq" id="WP_151860785.1">
    <property type="nucleotide sequence ID" value="NZ_WBZC01000019.1"/>
</dbReference>
<dbReference type="OrthoDB" id="9807498at2"/>
<organism evidence="2 3">
    <name type="scientific">Alkaliphilus pronyensis</name>
    <dbReference type="NCBI Taxonomy" id="1482732"/>
    <lineage>
        <taxon>Bacteria</taxon>
        <taxon>Bacillati</taxon>
        <taxon>Bacillota</taxon>
        <taxon>Clostridia</taxon>
        <taxon>Peptostreptococcales</taxon>
        <taxon>Natronincolaceae</taxon>
        <taxon>Alkaliphilus</taxon>
    </lineage>
</organism>
<dbReference type="PANTHER" id="PTHR30217">
    <property type="entry name" value="PEPTIDASE U32 FAMILY"/>
    <property type="match status" value="1"/>
</dbReference>
<evidence type="ECO:0000259" key="1">
    <source>
        <dbReference type="Pfam" id="PF12392"/>
    </source>
</evidence>
<dbReference type="InterPro" id="IPR020988">
    <property type="entry name" value="Pept_U32_collagenase"/>
</dbReference>
<name>A0A6I0FCE5_9FIRM</name>
<dbReference type="PROSITE" id="PS01276">
    <property type="entry name" value="PEPTIDASE_U32"/>
    <property type="match status" value="1"/>
</dbReference>